<dbReference type="PANTHER" id="PTHR30055:SF235">
    <property type="entry name" value="TRANSCRIPTIONAL REGULATORY PROTEIN"/>
    <property type="match status" value="1"/>
</dbReference>
<evidence type="ECO:0000313" key="5">
    <source>
        <dbReference type="Proteomes" id="UP000305398"/>
    </source>
</evidence>
<name>A0A5B7ZWP0_9BACT</name>
<dbReference type="InterPro" id="IPR050109">
    <property type="entry name" value="HTH-type_TetR-like_transc_reg"/>
</dbReference>
<dbReference type="OrthoDB" id="9789566at2"/>
<organism evidence="4 5">
    <name type="scientific">Hymenobacter jejuensis</name>
    <dbReference type="NCBI Taxonomy" id="2502781"/>
    <lineage>
        <taxon>Bacteria</taxon>
        <taxon>Pseudomonadati</taxon>
        <taxon>Bacteroidota</taxon>
        <taxon>Cytophagia</taxon>
        <taxon>Cytophagales</taxon>
        <taxon>Hymenobacteraceae</taxon>
        <taxon>Hymenobacter</taxon>
    </lineage>
</organism>
<dbReference type="Proteomes" id="UP000305398">
    <property type="component" value="Chromosome"/>
</dbReference>
<dbReference type="PANTHER" id="PTHR30055">
    <property type="entry name" value="HTH-TYPE TRANSCRIPTIONAL REGULATOR RUTR"/>
    <property type="match status" value="1"/>
</dbReference>
<dbReference type="SUPFAM" id="SSF46689">
    <property type="entry name" value="Homeodomain-like"/>
    <property type="match status" value="1"/>
</dbReference>
<dbReference type="KEGG" id="hyj:FHG12_01985"/>
<sequence length="208" mass="23786">MKKVAEAALDTSTEERIKEAARKVFMQKGYAATRVRDIAEEAGINIALLNYYFRSKEKLFDLVMLEKVQQFAGELRQIMLDEATSLREKVERIAAFYVDLLLAQPELPLFIFSELRTNPEKLVGTLGAKKVVMQSRFAEQLRETLGDNHSHTNPFQLIISLLGMAVFPFIARPMLQIVGEQNDAMFAAMMQERKHLLPQWFDAMLKSS</sequence>
<accession>A0A5B7ZWP0</accession>
<dbReference type="Pfam" id="PF00440">
    <property type="entry name" value="TetR_N"/>
    <property type="match status" value="1"/>
</dbReference>
<evidence type="ECO:0000256" key="1">
    <source>
        <dbReference type="ARBA" id="ARBA00023125"/>
    </source>
</evidence>
<dbReference type="Gene3D" id="1.10.357.10">
    <property type="entry name" value="Tetracycline Repressor, domain 2"/>
    <property type="match status" value="1"/>
</dbReference>
<keyword evidence="1 2" id="KW-0238">DNA-binding</keyword>
<protein>
    <submittedName>
        <fullName evidence="4">TetR/AcrR family transcriptional regulator</fullName>
    </submittedName>
</protein>
<dbReference type="PROSITE" id="PS50977">
    <property type="entry name" value="HTH_TETR_2"/>
    <property type="match status" value="1"/>
</dbReference>
<dbReference type="RefSeq" id="WP_139514021.1">
    <property type="nucleotide sequence ID" value="NZ_CP040896.1"/>
</dbReference>
<evidence type="ECO:0000256" key="2">
    <source>
        <dbReference type="PROSITE-ProRule" id="PRU00335"/>
    </source>
</evidence>
<dbReference type="InterPro" id="IPR001647">
    <property type="entry name" value="HTH_TetR"/>
</dbReference>
<dbReference type="GO" id="GO:0003700">
    <property type="term" value="F:DNA-binding transcription factor activity"/>
    <property type="evidence" value="ECO:0007669"/>
    <property type="project" value="TreeGrafter"/>
</dbReference>
<reference evidence="4 5" key="1">
    <citation type="submission" date="2019-06" db="EMBL/GenBank/DDBJ databases">
        <authorList>
            <person name="Srinivasan S."/>
        </authorList>
    </citation>
    <scope>NUCLEOTIDE SEQUENCE [LARGE SCALE GENOMIC DNA]</scope>
    <source>
        <strain evidence="4 5">17J68-5</strain>
    </source>
</reference>
<dbReference type="InterPro" id="IPR009057">
    <property type="entry name" value="Homeodomain-like_sf"/>
</dbReference>
<proteinExistence type="predicted"/>
<dbReference type="PRINTS" id="PR00455">
    <property type="entry name" value="HTHTETR"/>
</dbReference>
<feature type="domain" description="HTH tetR-type" evidence="3">
    <location>
        <begin position="11"/>
        <end position="71"/>
    </location>
</feature>
<keyword evidence="5" id="KW-1185">Reference proteome</keyword>
<evidence type="ECO:0000259" key="3">
    <source>
        <dbReference type="PROSITE" id="PS50977"/>
    </source>
</evidence>
<dbReference type="EMBL" id="CP040896">
    <property type="protein sequence ID" value="QDA58946.1"/>
    <property type="molecule type" value="Genomic_DNA"/>
</dbReference>
<dbReference type="GO" id="GO:0000976">
    <property type="term" value="F:transcription cis-regulatory region binding"/>
    <property type="evidence" value="ECO:0007669"/>
    <property type="project" value="TreeGrafter"/>
</dbReference>
<evidence type="ECO:0000313" key="4">
    <source>
        <dbReference type="EMBL" id="QDA58946.1"/>
    </source>
</evidence>
<dbReference type="AlphaFoldDB" id="A0A5B7ZWP0"/>
<gene>
    <name evidence="4" type="ORF">FHG12_01985</name>
</gene>
<feature type="DNA-binding region" description="H-T-H motif" evidence="2">
    <location>
        <begin position="34"/>
        <end position="53"/>
    </location>
</feature>